<keyword evidence="4" id="KW-1185">Reference proteome</keyword>
<proteinExistence type="predicted"/>
<keyword evidence="2" id="KW-0732">Signal</keyword>
<comment type="caution">
    <text evidence="3">The sequence shown here is derived from an EMBL/GenBank/DDBJ whole genome shotgun (WGS) entry which is preliminary data.</text>
</comment>
<reference evidence="3 4" key="1">
    <citation type="journal article" date="2022" name="Nat. Plants">
        <title>Genomes of leafy and leafless Platanthera orchids illuminate the evolution of mycoheterotrophy.</title>
        <authorList>
            <person name="Li M.H."/>
            <person name="Liu K.W."/>
            <person name="Li Z."/>
            <person name="Lu H.C."/>
            <person name="Ye Q.L."/>
            <person name="Zhang D."/>
            <person name="Wang J.Y."/>
            <person name="Li Y.F."/>
            <person name="Zhong Z.M."/>
            <person name="Liu X."/>
            <person name="Yu X."/>
            <person name="Liu D.K."/>
            <person name="Tu X.D."/>
            <person name="Liu B."/>
            <person name="Hao Y."/>
            <person name="Liao X.Y."/>
            <person name="Jiang Y.T."/>
            <person name="Sun W.H."/>
            <person name="Chen J."/>
            <person name="Chen Y.Q."/>
            <person name="Ai Y."/>
            <person name="Zhai J.W."/>
            <person name="Wu S.S."/>
            <person name="Zhou Z."/>
            <person name="Hsiao Y.Y."/>
            <person name="Wu W.L."/>
            <person name="Chen Y.Y."/>
            <person name="Lin Y.F."/>
            <person name="Hsu J.L."/>
            <person name="Li C.Y."/>
            <person name="Wang Z.W."/>
            <person name="Zhao X."/>
            <person name="Zhong W.Y."/>
            <person name="Ma X.K."/>
            <person name="Ma L."/>
            <person name="Huang J."/>
            <person name="Chen G.Z."/>
            <person name="Huang M.Z."/>
            <person name="Huang L."/>
            <person name="Peng D.H."/>
            <person name="Luo Y.B."/>
            <person name="Zou S.Q."/>
            <person name="Chen S.P."/>
            <person name="Lan S."/>
            <person name="Tsai W.C."/>
            <person name="Van de Peer Y."/>
            <person name="Liu Z.J."/>
        </authorList>
    </citation>
    <scope>NUCLEOTIDE SEQUENCE [LARGE SCALE GENOMIC DNA]</scope>
    <source>
        <strain evidence="3">Lor288</strain>
    </source>
</reference>
<feature type="signal peptide" evidence="2">
    <location>
        <begin position="1"/>
        <end position="23"/>
    </location>
</feature>
<accession>A0ABR2LQL7</accession>
<feature type="chain" id="PRO_5045359796" evidence="2">
    <location>
        <begin position="24"/>
        <end position="301"/>
    </location>
</feature>
<evidence type="ECO:0000256" key="1">
    <source>
        <dbReference type="SAM" id="MobiDB-lite"/>
    </source>
</evidence>
<protein>
    <submittedName>
        <fullName evidence="3">Uncharacterized protein</fullName>
    </submittedName>
</protein>
<feature type="compositionally biased region" description="Low complexity" evidence="1">
    <location>
        <begin position="38"/>
        <end position="56"/>
    </location>
</feature>
<dbReference type="Proteomes" id="UP001412067">
    <property type="component" value="Unassembled WGS sequence"/>
</dbReference>
<gene>
    <name evidence="3" type="ORF">KSP40_PGU002459</name>
</gene>
<sequence length="301" mass="33043">MEFSRRMVAVIMLLMLHLSLVTAQFHSYDDVSSRPRKPGSSSGASRPKKPGSSSGATRQRKPTHLAPFTDARGCINFLQDLSSCWSSRCQASCVSRSEGYIGWELVSSECFYNMCKCVMCRSQQPAESPNESKISITVDQEGCTRYAMPMPDCRPYNCRRSCNTKKRYFHPGWSIVSKHCNAPHGTVCHCKLCPPAPSAESPNEYMISVTTDARGCTQYTHRLTGWPQNNCPTLCQTIINYHPGCYIESNESNSDHTICRCEVCPNPQPASLPTLACSAGSYLPHATGYSGGGHGMGGGEL</sequence>
<evidence type="ECO:0000313" key="3">
    <source>
        <dbReference type="EMBL" id="KAK8947814.1"/>
    </source>
</evidence>
<feature type="region of interest" description="Disordered" evidence="1">
    <location>
        <begin position="30"/>
        <end position="62"/>
    </location>
</feature>
<evidence type="ECO:0000256" key="2">
    <source>
        <dbReference type="SAM" id="SignalP"/>
    </source>
</evidence>
<dbReference type="EMBL" id="JBBWWR010000016">
    <property type="protein sequence ID" value="KAK8947814.1"/>
    <property type="molecule type" value="Genomic_DNA"/>
</dbReference>
<evidence type="ECO:0000313" key="4">
    <source>
        <dbReference type="Proteomes" id="UP001412067"/>
    </source>
</evidence>
<name>A0ABR2LQL7_9ASPA</name>
<organism evidence="3 4">
    <name type="scientific">Platanthera guangdongensis</name>
    <dbReference type="NCBI Taxonomy" id="2320717"/>
    <lineage>
        <taxon>Eukaryota</taxon>
        <taxon>Viridiplantae</taxon>
        <taxon>Streptophyta</taxon>
        <taxon>Embryophyta</taxon>
        <taxon>Tracheophyta</taxon>
        <taxon>Spermatophyta</taxon>
        <taxon>Magnoliopsida</taxon>
        <taxon>Liliopsida</taxon>
        <taxon>Asparagales</taxon>
        <taxon>Orchidaceae</taxon>
        <taxon>Orchidoideae</taxon>
        <taxon>Orchideae</taxon>
        <taxon>Orchidinae</taxon>
        <taxon>Platanthera</taxon>
    </lineage>
</organism>